<protein>
    <submittedName>
        <fullName evidence="2">CinA family protein</fullName>
    </submittedName>
</protein>
<dbReference type="SUPFAM" id="SSF142433">
    <property type="entry name" value="CinA-like"/>
    <property type="match status" value="1"/>
</dbReference>
<name>A0ABN2YL08_9MICC</name>
<dbReference type="Gene3D" id="3.90.950.20">
    <property type="entry name" value="CinA-like"/>
    <property type="match status" value="1"/>
</dbReference>
<proteinExistence type="predicted"/>
<evidence type="ECO:0000313" key="2">
    <source>
        <dbReference type="EMBL" id="GAA2128774.1"/>
    </source>
</evidence>
<dbReference type="RefSeq" id="WP_344362465.1">
    <property type="nucleotide sequence ID" value="NZ_BAAAQB010000010.1"/>
</dbReference>
<organism evidence="2 3">
    <name type="scientific">Arthrobacter humicola</name>
    <dbReference type="NCBI Taxonomy" id="409291"/>
    <lineage>
        <taxon>Bacteria</taxon>
        <taxon>Bacillati</taxon>
        <taxon>Actinomycetota</taxon>
        <taxon>Actinomycetes</taxon>
        <taxon>Micrococcales</taxon>
        <taxon>Micrococcaceae</taxon>
        <taxon>Arthrobacter</taxon>
    </lineage>
</organism>
<accession>A0ABN2YL08</accession>
<sequence>MTDLNAKPDPNLHPKLHPNLHRLAEQAVTGAIGRGVTAATAESLTAGMVAAILADTPGASAMLQGGVVSYASSVKTDVLGVPAGLLDAVGSVDGQVAAAMADGARRVCRADIGVSTTGVAGPEPHDGKAVGTVFVGIATAEGSTSYPYSFDGSRAEIRALACGAALERLLEALSSEGYPA</sequence>
<evidence type="ECO:0000313" key="3">
    <source>
        <dbReference type="Proteomes" id="UP001500102"/>
    </source>
</evidence>
<evidence type="ECO:0000259" key="1">
    <source>
        <dbReference type="Pfam" id="PF02464"/>
    </source>
</evidence>
<dbReference type="Proteomes" id="UP001500102">
    <property type="component" value="Unassembled WGS sequence"/>
</dbReference>
<keyword evidence="3" id="KW-1185">Reference proteome</keyword>
<feature type="domain" description="CinA C-terminal" evidence="1">
    <location>
        <begin position="22"/>
        <end position="172"/>
    </location>
</feature>
<comment type="caution">
    <text evidence="2">The sequence shown here is derived from an EMBL/GenBank/DDBJ whole genome shotgun (WGS) entry which is preliminary data.</text>
</comment>
<dbReference type="Pfam" id="PF02464">
    <property type="entry name" value="CinA"/>
    <property type="match status" value="1"/>
</dbReference>
<dbReference type="InterPro" id="IPR008136">
    <property type="entry name" value="CinA_C"/>
</dbReference>
<dbReference type="InterPro" id="IPR036653">
    <property type="entry name" value="CinA-like_C"/>
</dbReference>
<dbReference type="EMBL" id="BAAAQB010000010">
    <property type="protein sequence ID" value="GAA2128774.1"/>
    <property type="molecule type" value="Genomic_DNA"/>
</dbReference>
<dbReference type="NCBIfam" id="TIGR00199">
    <property type="entry name" value="PncC_domain"/>
    <property type="match status" value="1"/>
</dbReference>
<reference evidence="2 3" key="1">
    <citation type="journal article" date="2019" name="Int. J. Syst. Evol. Microbiol.">
        <title>The Global Catalogue of Microorganisms (GCM) 10K type strain sequencing project: providing services to taxonomists for standard genome sequencing and annotation.</title>
        <authorList>
            <consortium name="The Broad Institute Genomics Platform"/>
            <consortium name="The Broad Institute Genome Sequencing Center for Infectious Disease"/>
            <person name="Wu L."/>
            <person name="Ma J."/>
        </authorList>
    </citation>
    <scope>NUCLEOTIDE SEQUENCE [LARGE SCALE GENOMIC DNA]</scope>
    <source>
        <strain evidence="2 3">JCM 15921</strain>
    </source>
</reference>
<gene>
    <name evidence="2" type="ORF">GCM10009825_08540</name>
</gene>